<dbReference type="Proteomes" id="UP000628448">
    <property type="component" value="Unassembled WGS sequence"/>
</dbReference>
<dbReference type="RefSeq" id="WP_196989717.1">
    <property type="nucleotide sequence ID" value="NZ_JADWYR010000001.1"/>
</dbReference>
<name>A0A931E5T5_9BACT</name>
<dbReference type="EMBL" id="JADWYR010000001">
    <property type="protein sequence ID" value="MBG9375679.1"/>
    <property type="molecule type" value="Genomic_DNA"/>
</dbReference>
<keyword evidence="2" id="KW-1185">Reference proteome</keyword>
<reference evidence="1" key="1">
    <citation type="submission" date="2020-11" db="EMBL/GenBank/DDBJ databases">
        <title>Bacterial whole genome sequence for Panacibacter sp. DH6.</title>
        <authorList>
            <person name="Le V."/>
            <person name="Ko S."/>
            <person name="Ahn C.-Y."/>
            <person name="Oh H.-M."/>
        </authorList>
    </citation>
    <scope>NUCLEOTIDE SEQUENCE</scope>
    <source>
        <strain evidence="1">DH6</strain>
    </source>
</reference>
<dbReference type="AlphaFoldDB" id="A0A931E5T5"/>
<evidence type="ECO:0000313" key="2">
    <source>
        <dbReference type="Proteomes" id="UP000628448"/>
    </source>
</evidence>
<organism evidence="1 2">
    <name type="scientific">Panacibacter microcysteis</name>
    <dbReference type="NCBI Taxonomy" id="2793269"/>
    <lineage>
        <taxon>Bacteria</taxon>
        <taxon>Pseudomonadati</taxon>
        <taxon>Bacteroidota</taxon>
        <taxon>Chitinophagia</taxon>
        <taxon>Chitinophagales</taxon>
        <taxon>Chitinophagaceae</taxon>
        <taxon>Panacibacter</taxon>
    </lineage>
</organism>
<sequence length="79" mass="9122">MKWKITCKQATILISKKEEGRLSLLQRIQLYQHLWICSLCRLFQKQSGLLAREAASMEAEDAELTPQEKATMVQRITGE</sequence>
<comment type="caution">
    <text evidence="1">The sequence shown here is derived from an EMBL/GenBank/DDBJ whole genome shotgun (WGS) entry which is preliminary data.</text>
</comment>
<gene>
    <name evidence="1" type="ORF">I5907_05505</name>
</gene>
<accession>A0A931E5T5</accession>
<protein>
    <submittedName>
        <fullName evidence="1">Zf-HC2 domain-containing protein</fullName>
    </submittedName>
</protein>
<evidence type="ECO:0000313" key="1">
    <source>
        <dbReference type="EMBL" id="MBG9375679.1"/>
    </source>
</evidence>
<proteinExistence type="predicted"/>